<keyword evidence="7 8" id="KW-0472">Membrane</keyword>
<evidence type="ECO:0000313" key="10">
    <source>
        <dbReference type="Proteomes" id="UP000184052"/>
    </source>
</evidence>
<evidence type="ECO:0000256" key="6">
    <source>
        <dbReference type="ARBA" id="ARBA00022989"/>
    </source>
</evidence>
<dbReference type="STRING" id="1121476.SAMN02745751_01535"/>
<comment type="similarity">
    <text evidence="2">Belongs to the CPA3 antiporters (TC 2.A.63) subunit E family.</text>
</comment>
<feature type="transmembrane region" description="Helical" evidence="8">
    <location>
        <begin position="20"/>
        <end position="38"/>
    </location>
</feature>
<evidence type="ECO:0000256" key="1">
    <source>
        <dbReference type="ARBA" id="ARBA00004651"/>
    </source>
</evidence>
<keyword evidence="3" id="KW-0050">Antiport</keyword>
<comment type="subcellular location">
    <subcellularLocation>
        <location evidence="1">Cell membrane</location>
        <topology evidence="1">Multi-pass membrane protein</topology>
    </subcellularLocation>
</comment>
<keyword evidence="6 8" id="KW-1133">Transmembrane helix</keyword>
<name>A0A1M6FTM0_9FIRM</name>
<gene>
    <name evidence="9" type="ORF">SAMN02745751_01535</name>
</gene>
<dbReference type="Proteomes" id="UP000184052">
    <property type="component" value="Unassembled WGS sequence"/>
</dbReference>
<keyword evidence="4" id="KW-1003">Cell membrane</keyword>
<dbReference type="PANTHER" id="PTHR34584">
    <property type="entry name" value="NA(+)/H(+) ANTIPORTER SUBUNIT E1"/>
    <property type="match status" value="1"/>
</dbReference>
<dbReference type="Pfam" id="PF01899">
    <property type="entry name" value="MNHE"/>
    <property type="match status" value="1"/>
</dbReference>
<evidence type="ECO:0000256" key="4">
    <source>
        <dbReference type="ARBA" id="ARBA00022475"/>
    </source>
</evidence>
<accession>A0A1M6FTM0</accession>
<dbReference type="EMBL" id="FQZL01000009">
    <property type="protein sequence ID" value="SHJ01038.1"/>
    <property type="molecule type" value="Genomic_DNA"/>
</dbReference>
<evidence type="ECO:0000256" key="8">
    <source>
        <dbReference type="SAM" id="Phobius"/>
    </source>
</evidence>
<reference evidence="9 10" key="1">
    <citation type="submission" date="2016-11" db="EMBL/GenBank/DDBJ databases">
        <authorList>
            <person name="Jaros S."/>
            <person name="Januszkiewicz K."/>
            <person name="Wedrychowicz H."/>
        </authorList>
    </citation>
    <scope>NUCLEOTIDE SEQUENCE [LARGE SCALE GENOMIC DNA]</scope>
    <source>
        <strain evidence="9 10">DSM 17477</strain>
    </source>
</reference>
<evidence type="ECO:0000313" key="9">
    <source>
        <dbReference type="EMBL" id="SHJ01038.1"/>
    </source>
</evidence>
<sequence length="158" mass="18228">MHNLIHVLLLGLWLVFAERFSIEVLLVGIFGVILVALINKKLVEKIRLSIGLKSIPYFFEYLFILLYEIIKANIHVAMLVLSPKPKLSPSFVKHRISLKSDLHRTILANSITLTPGTLTVSMEDDEMLIHCLTEEFGKSIEETRFEKILMKLEELYYD</sequence>
<dbReference type="InterPro" id="IPR002758">
    <property type="entry name" value="Cation_antiport_E"/>
</dbReference>
<dbReference type="GO" id="GO:0005886">
    <property type="term" value="C:plasma membrane"/>
    <property type="evidence" value="ECO:0007669"/>
    <property type="project" value="UniProtKB-SubCell"/>
</dbReference>
<keyword evidence="3" id="KW-0813">Transport</keyword>
<organism evidence="9 10">
    <name type="scientific">Dethiosulfatibacter aminovorans DSM 17477</name>
    <dbReference type="NCBI Taxonomy" id="1121476"/>
    <lineage>
        <taxon>Bacteria</taxon>
        <taxon>Bacillati</taxon>
        <taxon>Bacillota</taxon>
        <taxon>Tissierellia</taxon>
        <taxon>Dethiosulfatibacter</taxon>
    </lineage>
</organism>
<evidence type="ECO:0000256" key="3">
    <source>
        <dbReference type="ARBA" id="ARBA00022449"/>
    </source>
</evidence>
<keyword evidence="10" id="KW-1185">Reference proteome</keyword>
<dbReference type="GO" id="GO:0015297">
    <property type="term" value="F:antiporter activity"/>
    <property type="evidence" value="ECO:0007669"/>
    <property type="project" value="UniProtKB-KW"/>
</dbReference>
<protein>
    <submittedName>
        <fullName evidence="9">Multisubunit sodium/proton antiporter, MrpE subunit</fullName>
    </submittedName>
</protein>
<dbReference type="PIRSF" id="PIRSF019239">
    <property type="entry name" value="MrpE"/>
    <property type="match status" value="1"/>
</dbReference>
<dbReference type="PANTHER" id="PTHR34584:SF1">
    <property type="entry name" value="NA(+)_H(+) ANTIPORTER SUBUNIT E1"/>
    <property type="match status" value="1"/>
</dbReference>
<evidence type="ECO:0000256" key="2">
    <source>
        <dbReference type="ARBA" id="ARBA00006228"/>
    </source>
</evidence>
<dbReference type="GO" id="GO:0008324">
    <property type="term" value="F:monoatomic cation transmembrane transporter activity"/>
    <property type="evidence" value="ECO:0007669"/>
    <property type="project" value="InterPro"/>
</dbReference>
<dbReference type="OrthoDB" id="9800498at2"/>
<keyword evidence="5 8" id="KW-0812">Transmembrane</keyword>
<evidence type="ECO:0000256" key="5">
    <source>
        <dbReference type="ARBA" id="ARBA00022692"/>
    </source>
</evidence>
<dbReference type="AlphaFoldDB" id="A0A1M6FTM0"/>
<feature type="transmembrane region" description="Helical" evidence="8">
    <location>
        <begin position="58"/>
        <end position="81"/>
    </location>
</feature>
<proteinExistence type="inferred from homology"/>
<dbReference type="RefSeq" id="WP_094762783.1">
    <property type="nucleotide sequence ID" value="NZ_FQZL01000009.1"/>
</dbReference>
<evidence type="ECO:0000256" key="7">
    <source>
        <dbReference type="ARBA" id="ARBA00023136"/>
    </source>
</evidence>